<dbReference type="SUPFAM" id="SSF53756">
    <property type="entry name" value="UDP-Glycosyltransferase/glycogen phosphorylase"/>
    <property type="match status" value="1"/>
</dbReference>
<name>A0A170UFN1_TRIIF</name>
<protein>
    <submittedName>
        <fullName evidence="1">Udp-glucuronosyltransferase 1-2-like protein</fullName>
    </submittedName>
</protein>
<feature type="non-terminal residue" evidence="1">
    <location>
        <position position="1"/>
    </location>
</feature>
<reference evidence="1" key="1">
    <citation type="submission" date="2016-04" db="EMBL/GenBank/DDBJ databases">
        <authorList>
            <person name="Calderon-Fernandez G.M.Sr."/>
        </authorList>
    </citation>
    <scope>NUCLEOTIDE SEQUENCE</scope>
    <source>
        <strain evidence="1">Int1</strain>
        <tissue evidence="1">Integument</tissue>
    </source>
</reference>
<organism evidence="1">
    <name type="scientific">Triatoma infestans</name>
    <name type="common">Assassin bug</name>
    <dbReference type="NCBI Taxonomy" id="30076"/>
    <lineage>
        <taxon>Eukaryota</taxon>
        <taxon>Metazoa</taxon>
        <taxon>Ecdysozoa</taxon>
        <taxon>Arthropoda</taxon>
        <taxon>Hexapoda</taxon>
        <taxon>Insecta</taxon>
        <taxon>Pterygota</taxon>
        <taxon>Neoptera</taxon>
        <taxon>Paraneoptera</taxon>
        <taxon>Hemiptera</taxon>
        <taxon>Heteroptera</taxon>
        <taxon>Panheteroptera</taxon>
        <taxon>Cimicomorpha</taxon>
        <taxon>Reduviidae</taxon>
        <taxon>Triatominae</taxon>
        <taxon>Triatoma</taxon>
    </lineage>
</organism>
<dbReference type="EMBL" id="GEMB01007592">
    <property type="protein sequence ID" value="JAR95841.1"/>
    <property type="molecule type" value="Transcribed_RNA"/>
</dbReference>
<sequence length="116" mass="13590">ALTNEIIQKLIRDKQCKFDLIMIETFMFQEPLVAFGHKFQAPIINLNPGFLTASAAYYTGNSIPYSYSPTRFSSFTDRMTFLQRAETAFFHTWELLVNTIYFIRRQDILMSKISRT</sequence>
<reference evidence="1" key="2">
    <citation type="journal article" date="2017" name="J. Med. Entomol.">
        <title>Transcriptome Analysis of the Triatoma infestans (Hemiptera: Reduviidae) Integument.</title>
        <authorList>
            <person name="Calderon-Fernandez G.M."/>
            <person name="Moriconi D.E."/>
            <person name="Dulbecco A.B."/>
            <person name="Juarez M.P."/>
        </authorList>
    </citation>
    <scope>NUCLEOTIDE SEQUENCE</scope>
    <source>
        <strain evidence="1">Int1</strain>
        <tissue evidence="1">Integument</tissue>
    </source>
</reference>
<dbReference type="GO" id="GO:0016740">
    <property type="term" value="F:transferase activity"/>
    <property type="evidence" value="ECO:0007669"/>
    <property type="project" value="UniProtKB-KW"/>
</dbReference>
<dbReference type="AlphaFoldDB" id="A0A170UFN1"/>
<proteinExistence type="predicted"/>
<keyword evidence="1" id="KW-0808">Transferase</keyword>
<accession>A0A170UFN1</accession>
<evidence type="ECO:0000313" key="1">
    <source>
        <dbReference type="EMBL" id="JAR95841.1"/>
    </source>
</evidence>